<keyword evidence="5 6" id="KW-0472">Membrane</keyword>
<feature type="transmembrane region" description="Helical" evidence="6">
    <location>
        <begin position="34"/>
        <end position="54"/>
    </location>
</feature>
<dbReference type="PANTHER" id="PTHR30238:SF0">
    <property type="entry name" value="THYLAKOID MEMBRANE PROTEIN TERC, CHLOROPLASTIC"/>
    <property type="match status" value="1"/>
</dbReference>
<feature type="transmembrane region" description="Helical" evidence="6">
    <location>
        <begin position="252"/>
        <end position="274"/>
    </location>
</feature>
<feature type="transmembrane region" description="Helical" evidence="6">
    <location>
        <begin position="216"/>
        <end position="237"/>
    </location>
</feature>
<sequence length="372" mass="42106">MGLDLIVFIVFMVAALVIDFKAHQQDQVVTLKSAGLWSIFWVGTALVFALYLFWHDGKESMSLFLTGYVLEKALSVDNLFVIMAIFSWFKIPDIYRHRVLYYGILGAIIFRLIFVLIGSGLMHLSGYVEILFGLLVGYSCVVMLKNQNQEESEHKEEDYSQHMAYKLVYKFFPVYPKLVGHDFFIKKSELQNLEKNLEGQEVNAFHHQSAFEKAKLIATPLFLCLAVIELSDVMFAFDSVPAVIAVSKEPLIIYSAMMFAILGLRSLYFVLEVLKGYLVYLEKSVVVVLGFISLKLILGATKHLFGFGLEISPTISLYIVLGVLGGGVLLSVLKKQESQEKTPHTDSKFENLEQRLSVVEQKLKDLEGKQKD</sequence>
<accession>E7AB57</accession>
<comment type="subcellular location">
    <subcellularLocation>
        <location evidence="1">Membrane</location>
        <topology evidence="1">Multi-pass membrane protein</topology>
    </subcellularLocation>
</comment>
<feature type="transmembrane region" description="Helical" evidence="6">
    <location>
        <begin position="286"/>
        <end position="309"/>
    </location>
</feature>
<gene>
    <name evidence="7" type="ordered locus">Hfelis_07330</name>
</gene>
<feature type="transmembrane region" description="Helical" evidence="6">
    <location>
        <begin position="99"/>
        <end position="118"/>
    </location>
</feature>
<dbReference type="GO" id="GO:0016020">
    <property type="term" value="C:membrane"/>
    <property type="evidence" value="ECO:0007669"/>
    <property type="project" value="UniProtKB-SubCell"/>
</dbReference>
<dbReference type="Proteomes" id="UP000007934">
    <property type="component" value="Chromosome"/>
</dbReference>
<protein>
    <submittedName>
        <fullName evidence="7">Tellurium resistance protein TerC</fullName>
    </submittedName>
</protein>
<dbReference type="STRING" id="936155.HFELIS_07330"/>
<evidence type="ECO:0000256" key="4">
    <source>
        <dbReference type="ARBA" id="ARBA00022989"/>
    </source>
</evidence>
<dbReference type="HOGENOM" id="CLU_045644_1_2_7"/>
<feature type="transmembrane region" description="Helical" evidence="6">
    <location>
        <begin position="74"/>
        <end position="92"/>
    </location>
</feature>
<dbReference type="Pfam" id="PF03741">
    <property type="entry name" value="TerC"/>
    <property type="match status" value="1"/>
</dbReference>
<evidence type="ECO:0000256" key="2">
    <source>
        <dbReference type="ARBA" id="ARBA00007511"/>
    </source>
</evidence>
<evidence type="ECO:0000256" key="5">
    <source>
        <dbReference type="ARBA" id="ARBA00023136"/>
    </source>
</evidence>
<keyword evidence="4 6" id="KW-1133">Transmembrane helix</keyword>
<organism evidence="7 8">
    <name type="scientific">Helicobacter felis (strain ATCC 49179 / CCUG 28539 / NCTC 12436 / CS1)</name>
    <dbReference type="NCBI Taxonomy" id="936155"/>
    <lineage>
        <taxon>Bacteria</taxon>
        <taxon>Pseudomonadati</taxon>
        <taxon>Campylobacterota</taxon>
        <taxon>Epsilonproteobacteria</taxon>
        <taxon>Campylobacterales</taxon>
        <taxon>Helicobacteraceae</taxon>
        <taxon>Helicobacter</taxon>
    </lineage>
</organism>
<name>E7AB57_HELFC</name>
<dbReference type="InterPro" id="IPR005496">
    <property type="entry name" value="Integral_membrane_TerC"/>
</dbReference>
<evidence type="ECO:0000313" key="8">
    <source>
        <dbReference type="Proteomes" id="UP000007934"/>
    </source>
</evidence>
<feature type="transmembrane region" description="Helical" evidence="6">
    <location>
        <begin position="124"/>
        <end position="144"/>
    </location>
</feature>
<feature type="transmembrane region" description="Helical" evidence="6">
    <location>
        <begin position="6"/>
        <end position="22"/>
    </location>
</feature>
<dbReference type="GeneID" id="36133475"/>
<evidence type="ECO:0000256" key="6">
    <source>
        <dbReference type="SAM" id="Phobius"/>
    </source>
</evidence>
<evidence type="ECO:0000313" key="7">
    <source>
        <dbReference type="EMBL" id="CBY82817.1"/>
    </source>
</evidence>
<dbReference type="PANTHER" id="PTHR30238">
    <property type="entry name" value="MEMBRANE BOUND PREDICTED REDOX MODULATOR"/>
    <property type="match status" value="1"/>
</dbReference>
<dbReference type="AlphaFoldDB" id="E7AB57"/>
<feature type="transmembrane region" description="Helical" evidence="6">
    <location>
        <begin position="315"/>
        <end position="333"/>
    </location>
</feature>
<dbReference type="KEGG" id="hfe:HFELIS_07330"/>
<dbReference type="OrthoDB" id="9783692at2"/>
<dbReference type="NCBIfam" id="TIGR03718">
    <property type="entry name" value="R_switched_Alx"/>
    <property type="match status" value="1"/>
</dbReference>
<evidence type="ECO:0000256" key="1">
    <source>
        <dbReference type="ARBA" id="ARBA00004141"/>
    </source>
</evidence>
<dbReference type="eggNOG" id="COG0861">
    <property type="taxonomic scope" value="Bacteria"/>
</dbReference>
<proteinExistence type="inferred from homology"/>
<comment type="similarity">
    <text evidence="2">Belongs to the TerC family.</text>
</comment>
<keyword evidence="8" id="KW-1185">Reference proteome</keyword>
<dbReference type="InterPro" id="IPR022369">
    <property type="entry name" value="Integral_membrane_TerC_rswitch"/>
</dbReference>
<evidence type="ECO:0000256" key="3">
    <source>
        <dbReference type="ARBA" id="ARBA00022692"/>
    </source>
</evidence>
<dbReference type="EMBL" id="FQ670179">
    <property type="protein sequence ID" value="CBY82817.1"/>
    <property type="molecule type" value="Genomic_DNA"/>
</dbReference>
<reference evidence="7 8" key="1">
    <citation type="journal article" date="2011" name="Genome Biol. Evol.">
        <title>Comparative whole genome sequence analysis of the carcinogenic bacterial model pathogen Helicobacter felis.</title>
        <authorList>
            <person name="Arnold I.C."/>
            <person name="Zigova Z."/>
            <person name="Holden M."/>
            <person name="Lawley T.D."/>
            <person name="Rad R."/>
            <person name="Dougan G."/>
            <person name="Falkow S."/>
            <person name="Bentley S.D."/>
            <person name="Muller A."/>
        </authorList>
    </citation>
    <scope>NUCLEOTIDE SEQUENCE [LARGE SCALE GENOMIC DNA]</scope>
    <source>
        <strain evidence="8">ATCC 49179 / CCUG 28539 / NCTC 12436 / CS1</strain>
    </source>
</reference>
<dbReference type="RefSeq" id="WP_013469183.1">
    <property type="nucleotide sequence ID" value="NC_014810.2"/>
</dbReference>
<keyword evidence="3 6" id="KW-0812">Transmembrane</keyword>